<feature type="domain" description="Reverse transcriptase/retrotransposon-derived protein RNase H-like" evidence="1">
    <location>
        <begin position="13"/>
        <end position="105"/>
    </location>
</feature>
<sequence>MSILQKSSPFIFNEEALSQFKILKEAFTTSPNLSHFDPSLPTIVETDASDHALGAILSQLNDSGKHPIAFDSFKLLPDEFNHEIHDKQLLGIVWVLKHWRDFLLSLPDSF</sequence>
<keyword evidence="3" id="KW-1185">Reference proteome</keyword>
<evidence type="ECO:0000259" key="1">
    <source>
        <dbReference type="Pfam" id="PF17919"/>
    </source>
</evidence>
<dbReference type="Pfam" id="PF17919">
    <property type="entry name" value="RT_RNaseH_2"/>
    <property type="match status" value="1"/>
</dbReference>
<evidence type="ECO:0000313" key="3">
    <source>
        <dbReference type="Proteomes" id="UP000765509"/>
    </source>
</evidence>
<dbReference type="InterPro" id="IPR041577">
    <property type="entry name" value="RT_RNaseH_2"/>
</dbReference>
<comment type="caution">
    <text evidence="2">The sequence shown here is derived from an EMBL/GenBank/DDBJ whole genome shotgun (WGS) entry which is preliminary data.</text>
</comment>
<dbReference type="SUPFAM" id="SSF56672">
    <property type="entry name" value="DNA/RNA polymerases"/>
    <property type="match status" value="1"/>
</dbReference>
<dbReference type="EMBL" id="AVOT02102618">
    <property type="protein sequence ID" value="MBW0578357.1"/>
    <property type="molecule type" value="Genomic_DNA"/>
</dbReference>
<accession>A0A9Q3KEK6</accession>
<dbReference type="Proteomes" id="UP000765509">
    <property type="component" value="Unassembled WGS sequence"/>
</dbReference>
<reference evidence="2" key="1">
    <citation type="submission" date="2021-03" db="EMBL/GenBank/DDBJ databases">
        <title>Draft genome sequence of rust myrtle Austropuccinia psidii MF-1, a brazilian biotype.</title>
        <authorList>
            <person name="Quecine M.C."/>
            <person name="Pachon D.M.R."/>
            <person name="Bonatelli M.L."/>
            <person name="Correr F.H."/>
            <person name="Franceschini L.M."/>
            <person name="Leite T.F."/>
            <person name="Margarido G.R.A."/>
            <person name="Almeida C.A."/>
            <person name="Ferrarezi J.A."/>
            <person name="Labate C.A."/>
        </authorList>
    </citation>
    <scope>NUCLEOTIDE SEQUENCE</scope>
    <source>
        <strain evidence="2">MF-1</strain>
    </source>
</reference>
<evidence type="ECO:0000313" key="2">
    <source>
        <dbReference type="EMBL" id="MBW0578357.1"/>
    </source>
</evidence>
<dbReference type="OrthoDB" id="3018369at2759"/>
<proteinExistence type="predicted"/>
<dbReference type="PANTHER" id="PTHR34072">
    <property type="entry name" value="ENZYMATIC POLYPROTEIN-RELATED"/>
    <property type="match status" value="1"/>
</dbReference>
<organism evidence="2 3">
    <name type="scientific">Austropuccinia psidii MF-1</name>
    <dbReference type="NCBI Taxonomy" id="1389203"/>
    <lineage>
        <taxon>Eukaryota</taxon>
        <taxon>Fungi</taxon>
        <taxon>Dikarya</taxon>
        <taxon>Basidiomycota</taxon>
        <taxon>Pucciniomycotina</taxon>
        <taxon>Pucciniomycetes</taxon>
        <taxon>Pucciniales</taxon>
        <taxon>Sphaerophragmiaceae</taxon>
        <taxon>Austropuccinia</taxon>
    </lineage>
</organism>
<dbReference type="InterPro" id="IPR043502">
    <property type="entry name" value="DNA/RNA_pol_sf"/>
</dbReference>
<dbReference type="PANTHER" id="PTHR34072:SF52">
    <property type="entry name" value="RIBONUCLEASE H"/>
    <property type="match status" value="1"/>
</dbReference>
<gene>
    <name evidence="2" type="ORF">O181_118072</name>
</gene>
<protein>
    <recommendedName>
        <fullName evidence="1">Reverse transcriptase/retrotransposon-derived protein RNase H-like domain-containing protein</fullName>
    </recommendedName>
</protein>
<dbReference type="AlphaFoldDB" id="A0A9Q3KEK6"/>
<name>A0A9Q3KEK6_9BASI</name>